<evidence type="ECO:0000256" key="1">
    <source>
        <dbReference type="ARBA" id="ARBA00022450"/>
    </source>
</evidence>
<keyword evidence="3" id="KW-0808">Transferase</keyword>
<evidence type="ECO:0000256" key="3">
    <source>
        <dbReference type="ARBA" id="ARBA00022679"/>
    </source>
</evidence>
<reference evidence="5" key="1">
    <citation type="journal article" date="2014" name="Mar. Drugs">
        <title>Polyketide synthases in the microbiome of the marine sponge Plakortis halichondrioides: a metagenomic update.</title>
        <authorList>
            <person name="Della Sala G."/>
            <person name="Hochmuth T."/>
            <person name="Teta R."/>
            <person name="Costantino V."/>
            <person name="Mangoni A."/>
        </authorList>
    </citation>
    <scope>NUCLEOTIDE SEQUENCE</scope>
</reference>
<dbReference type="Pfam" id="PF00109">
    <property type="entry name" value="ketoacyl-synt"/>
    <property type="match status" value="1"/>
</dbReference>
<accession>A0A0B4VT37</accession>
<dbReference type="InterPro" id="IPR016039">
    <property type="entry name" value="Thiolase-like"/>
</dbReference>
<dbReference type="EMBL" id="KM389562">
    <property type="protein sequence ID" value="AJD25361.1"/>
    <property type="molecule type" value="Genomic_DNA"/>
</dbReference>
<evidence type="ECO:0000256" key="2">
    <source>
        <dbReference type="ARBA" id="ARBA00022553"/>
    </source>
</evidence>
<dbReference type="AlphaFoldDB" id="A0A0B4VT37"/>
<feature type="domain" description="Ketosynthase family 3 (KS3)" evidence="4">
    <location>
        <begin position="1"/>
        <end position="154"/>
    </location>
</feature>
<dbReference type="SMART" id="SM00825">
    <property type="entry name" value="PKS_KS"/>
    <property type="match status" value="1"/>
</dbReference>
<dbReference type="InterPro" id="IPR020841">
    <property type="entry name" value="PKS_Beta-ketoAc_synthase_dom"/>
</dbReference>
<feature type="non-terminal residue" evidence="5">
    <location>
        <position position="154"/>
    </location>
</feature>
<feature type="non-terminal residue" evidence="5">
    <location>
        <position position="1"/>
    </location>
</feature>
<dbReference type="PROSITE" id="PS00606">
    <property type="entry name" value="KS3_1"/>
    <property type="match status" value="1"/>
</dbReference>
<dbReference type="InterPro" id="IPR014030">
    <property type="entry name" value="Ketoacyl_synth_N"/>
</dbReference>
<organism evidence="5">
    <name type="scientific">bacterium symbiont of Plakortis halichondrioides</name>
    <dbReference type="NCBI Taxonomy" id="1576821"/>
    <lineage>
        <taxon>Bacteria</taxon>
    </lineage>
</organism>
<dbReference type="GO" id="GO:0006633">
    <property type="term" value="P:fatty acid biosynthetic process"/>
    <property type="evidence" value="ECO:0007669"/>
    <property type="project" value="InterPro"/>
</dbReference>
<dbReference type="Gene3D" id="3.40.47.10">
    <property type="match status" value="1"/>
</dbReference>
<dbReference type="PANTHER" id="PTHR43775">
    <property type="entry name" value="FATTY ACID SYNTHASE"/>
    <property type="match status" value="1"/>
</dbReference>
<dbReference type="InterPro" id="IPR050091">
    <property type="entry name" value="PKS_NRPS_Biosynth_Enz"/>
</dbReference>
<dbReference type="CDD" id="cd00833">
    <property type="entry name" value="PKS"/>
    <property type="match status" value="1"/>
</dbReference>
<dbReference type="GO" id="GO:0004312">
    <property type="term" value="F:fatty acid synthase activity"/>
    <property type="evidence" value="ECO:0007669"/>
    <property type="project" value="TreeGrafter"/>
</dbReference>
<sequence>REAYAMDPQQRQLLEVGYSALYHAGYRKATLMGTDGGVFVGQTQYDFMQMHAETRSAPTSLTAPGSHPAVSSGRFSYTFGLKGPSYTVDTACSSSLVAVDGAVQNLRRGRCSVAVAAGVNLILSPGTSIAACATRMTSDACKTFDASANGYGRG</sequence>
<evidence type="ECO:0000313" key="5">
    <source>
        <dbReference type="EMBL" id="AJD25361.1"/>
    </source>
</evidence>
<name>A0A0B4VT37_UNCXX</name>
<keyword evidence="1" id="KW-0596">Phosphopantetheine</keyword>
<evidence type="ECO:0000259" key="4">
    <source>
        <dbReference type="PROSITE" id="PS52004"/>
    </source>
</evidence>
<dbReference type="PROSITE" id="PS52004">
    <property type="entry name" value="KS3_2"/>
    <property type="match status" value="1"/>
</dbReference>
<proteinExistence type="predicted"/>
<protein>
    <submittedName>
        <fullName evidence="5">Ketosynthase</fullName>
    </submittedName>
</protein>
<dbReference type="GO" id="GO:0004315">
    <property type="term" value="F:3-oxoacyl-[acyl-carrier-protein] synthase activity"/>
    <property type="evidence" value="ECO:0007669"/>
    <property type="project" value="InterPro"/>
</dbReference>
<dbReference type="InterPro" id="IPR018201">
    <property type="entry name" value="Ketoacyl_synth_AS"/>
</dbReference>
<keyword evidence="2" id="KW-0597">Phosphoprotein</keyword>
<dbReference type="PANTHER" id="PTHR43775:SF37">
    <property type="entry name" value="SI:DKEY-61P9.11"/>
    <property type="match status" value="1"/>
</dbReference>
<dbReference type="SUPFAM" id="SSF53901">
    <property type="entry name" value="Thiolase-like"/>
    <property type="match status" value="1"/>
</dbReference>